<dbReference type="Proteomes" id="UP000800041">
    <property type="component" value="Unassembled WGS sequence"/>
</dbReference>
<accession>A0A6G1HFZ0</accession>
<feature type="region of interest" description="Disordered" evidence="5">
    <location>
        <begin position="270"/>
        <end position="307"/>
    </location>
</feature>
<feature type="compositionally biased region" description="Low complexity" evidence="5">
    <location>
        <begin position="186"/>
        <end position="195"/>
    </location>
</feature>
<proteinExistence type="predicted"/>
<feature type="transmembrane region" description="Helical" evidence="6">
    <location>
        <begin position="87"/>
        <end position="107"/>
    </location>
</feature>
<feature type="transmembrane region" description="Helical" evidence="6">
    <location>
        <begin position="49"/>
        <end position="75"/>
    </location>
</feature>
<name>A0A6G1HFZ0_9PEZI</name>
<organism evidence="7 8">
    <name type="scientific">Aulographum hederae CBS 113979</name>
    <dbReference type="NCBI Taxonomy" id="1176131"/>
    <lineage>
        <taxon>Eukaryota</taxon>
        <taxon>Fungi</taxon>
        <taxon>Dikarya</taxon>
        <taxon>Ascomycota</taxon>
        <taxon>Pezizomycotina</taxon>
        <taxon>Dothideomycetes</taxon>
        <taxon>Pleosporomycetidae</taxon>
        <taxon>Aulographales</taxon>
        <taxon>Aulographaceae</taxon>
    </lineage>
</organism>
<dbReference type="PANTHER" id="PTHR43066:SF21">
    <property type="entry name" value="UBIQUITIN-ASSOCIATED DOMAIN-CONTAINING PROTEIN 2"/>
    <property type="match status" value="1"/>
</dbReference>
<sequence length="307" mass="32881">MLTSGFTSAPVTKFFLSCIVVGSLVASVTDKKYLFQVLVVPQIWGWGQWWRAIIWPICYANSTEVLFAAMTVYSLRVVERLWGSRKFASFLLQTLPYTTFLPPLILALVLRPLSFGSLNYLPSGPTAIIFAMLAQYHAAIPSLYTYKINTARSTATSTSGSSEVTNGTATAASPTESQAESSARNATADTAGGTTKDSIPWPTLSATLSSKSLSYLPPLQLALASFPCSLLPAIVGWGIGYLYRNDVLPGTSWRVPAWVVGEKKKTIPAGSGYDNLRRRMEGEGSSSGVERGATTAGGERRRAGGAG</sequence>
<feature type="region of interest" description="Disordered" evidence="5">
    <location>
        <begin position="156"/>
        <end position="196"/>
    </location>
</feature>
<evidence type="ECO:0000256" key="5">
    <source>
        <dbReference type="SAM" id="MobiDB-lite"/>
    </source>
</evidence>
<evidence type="ECO:0000256" key="2">
    <source>
        <dbReference type="ARBA" id="ARBA00022692"/>
    </source>
</evidence>
<evidence type="ECO:0000313" key="7">
    <source>
        <dbReference type="EMBL" id="KAF1991848.1"/>
    </source>
</evidence>
<dbReference type="PANTHER" id="PTHR43066">
    <property type="entry name" value="RHOMBOID-RELATED PROTEIN"/>
    <property type="match status" value="1"/>
</dbReference>
<feature type="compositionally biased region" description="Low complexity" evidence="5">
    <location>
        <begin position="283"/>
        <end position="297"/>
    </location>
</feature>
<comment type="subcellular location">
    <subcellularLocation>
        <location evidence="1">Membrane</location>
        <topology evidence="1">Multi-pass membrane protein</topology>
    </subcellularLocation>
</comment>
<dbReference type="SUPFAM" id="SSF144091">
    <property type="entry name" value="Rhomboid-like"/>
    <property type="match status" value="1"/>
</dbReference>
<evidence type="ECO:0008006" key="9">
    <source>
        <dbReference type="Google" id="ProtNLM"/>
    </source>
</evidence>
<feature type="compositionally biased region" description="Basic and acidic residues" evidence="5">
    <location>
        <begin position="298"/>
        <end position="307"/>
    </location>
</feature>
<feature type="transmembrane region" description="Helical" evidence="6">
    <location>
        <begin position="127"/>
        <end position="146"/>
    </location>
</feature>
<dbReference type="GO" id="GO:0004252">
    <property type="term" value="F:serine-type endopeptidase activity"/>
    <property type="evidence" value="ECO:0007669"/>
    <property type="project" value="TreeGrafter"/>
</dbReference>
<reference evidence="7" key="1">
    <citation type="journal article" date="2020" name="Stud. Mycol.">
        <title>101 Dothideomycetes genomes: a test case for predicting lifestyles and emergence of pathogens.</title>
        <authorList>
            <person name="Haridas S."/>
            <person name="Albert R."/>
            <person name="Binder M."/>
            <person name="Bloem J."/>
            <person name="Labutti K."/>
            <person name="Salamov A."/>
            <person name="Andreopoulos B."/>
            <person name="Baker S."/>
            <person name="Barry K."/>
            <person name="Bills G."/>
            <person name="Bluhm B."/>
            <person name="Cannon C."/>
            <person name="Castanera R."/>
            <person name="Culley D."/>
            <person name="Daum C."/>
            <person name="Ezra D."/>
            <person name="Gonzalez J."/>
            <person name="Henrissat B."/>
            <person name="Kuo A."/>
            <person name="Liang C."/>
            <person name="Lipzen A."/>
            <person name="Lutzoni F."/>
            <person name="Magnuson J."/>
            <person name="Mondo S."/>
            <person name="Nolan M."/>
            <person name="Ohm R."/>
            <person name="Pangilinan J."/>
            <person name="Park H.-J."/>
            <person name="Ramirez L."/>
            <person name="Alfaro M."/>
            <person name="Sun H."/>
            <person name="Tritt A."/>
            <person name="Yoshinaga Y."/>
            <person name="Zwiers L.-H."/>
            <person name="Turgeon B."/>
            <person name="Goodwin S."/>
            <person name="Spatafora J."/>
            <person name="Crous P."/>
            <person name="Grigoriev I."/>
        </authorList>
    </citation>
    <scope>NUCLEOTIDE SEQUENCE</scope>
    <source>
        <strain evidence="7">CBS 113979</strain>
    </source>
</reference>
<feature type="transmembrane region" description="Helical" evidence="6">
    <location>
        <begin position="12"/>
        <end position="29"/>
    </location>
</feature>
<evidence type="ECO:0000313" key="8">
    <source>
        <dbReference type="Proteomes" id="UP000800041"/>
    </source>
</evidence>
<dbReference type="AlphaFoldDB" id="A0A6G1HFZ0"/>
<evidence type="ECO:0000256" key="1">
    <source>
        <dbReference type="ARBA" id="ARBA00004141"/>
    </source>
</evidence>
<dbReference type="GO" id="GO:0016020">
    <property type="term" value="C:membrane"/>
    <property type="evidence" value="ECO:0007669"/>
    <property type="project" value="UniProtKB-SubCell"/>
</dbReference>
<keyword evidence="2 6" id="KW-0812">Transmembrane</keyword>
<evidence type="ECO:0000256" key="3">
    <source>
        <dbReference type="ARBA" id="ARBA00022989"/>
    </source>
</evidence>
<feature type="compositionally biased region" description="Polar residues" evidence="5">
    <location>
        <begin position="166"/>
        <end position="185"/>
    </location>
</feature>
<keyword evidence="3 6" id="KW-1133">Transmembrane helix</keyword>
<dbReference type="OrthoDB" id="272778at2759"/>
<evidence type="ECO:0000256" key="4">
    <source>
        <dbReference type="ARBA" id="ARBA00023136"/>
    </source>
</evidence>
<feature type="compositionally biased region" description="Low complexity" evidence="5">
    <location>
        <begin position="156"/>
        <end position="165"/>
    </location>
</feature>
<dbReference type="InterPro" id="IPR035952">
    <property type="entry name" value="Rhomboid-like_sf"/>
</dbReference>
<dbReference type="EMBL" id="ML977138">
    <property type="protein sequence ID" value="KAF1991848.1"/>
    <property type="molecule type" value="Genomic_DNA"/>
</dbReference>
<keyword evidence="4 6" id="KW-0472">Membrane</keyword>
<evidence type="ECO:0000256" key="6">
    <source>
        <dbReference type="SAM" id="Phobius"/>
    </source>
</evidence>
<keyword evidence="8" id="KW-1185">Reference proteome</keyword>
<gene>
    <name evidence="7" type="ORF">K402DRAFT_450030</name>
</gene>
<protein>
    <recommendedName>
        <fullName evidence="9">Derlin</fullName>
    </recommendedName>
</protein>